<feature type="non-terminal residue" evidence="1">
    <location>
        <position position="58"/>
    </location>
</feature>
<protein>
    <submittedName>
        <fullName evidence="1">5171_t:CDS:1</fullName>
    </submittedName>
</protein>
<dbReference type="EMBL" id="CAJVPK010008658">
    <property type="protein sequence ID" value="CAG8662331.1"/>
    <property type="molecule type" value="Genomic_DNA"/>
</dbReference>
<dbReference type="AlphaFoldDB" id="A0A9N9E8G5"/>
<reference evidence="1" key="1">
    <citation type="submission" date="2021-06" db="EMBL/GenBank/DDBJ databases">
        <authorList>
            <person name="Kallberg Y."/>
            <person name="Tangrot J."/>
            <person name="Rosling A."/>
        </authorList>
    </citation>
    <scope>NUCLEOTIDE SEQUENCE</scope>
    <source>
        <strain evidence="1">AZ414A</strain>
    </source>
</reference>
<evidence type="ECO:0000313" key="2">
    <source>
        <dbReference type="Proteomes" id="UP000789706"/>
    </source>
</evidence>
<evidence type="ECO:0000313" key="1">
    <source>
        <dbReference type="EMBL" id="CAG8662331.1"/>
    </source>
</evidence>
<comment type="caution">
    <text evidence="1">The sequence shown here is derived from an EMBL/GenBank/DDBJ whole genome shotgun (WGS) entry which is preliminary data.</text>
</comment>
<sequence length="58" mass="6511">MRILEVMDVRDNYCGYNGCLRLRENGCWDNYGGNNECWGIVGNCKMMLEIVGNCGSNG</sequence>
<name>A0A9N9E8G5_9GLOM</name>
<accession>A0A9N9E8G5</accession>
<gene>
    <name evidence="1" type="ORF">DEBURN_LOCUS11802</name>
</gene>
<organism evidence="1 2">
    <name type="scientific">Diversispora eburnea</name>
    <dbReference type="NCBI Taxonomy" id="1213867"/>
    <lineage>
        <taxon>Eukaryota</taxon>
        <taxon>Fungi</taxon>
        <taxon>Fungi incertae sedis</taxon>
        <taxon>Mucoromycota</taxon>
        <taxon>Glomeromycotina</taxon>
        <taxon>Glomeromycetes</taxon>
        <taxon>Diversisporales</taxon>
        <taxon>Diversisporaceae</taxon>
        <taxon>Diversispora</taxon>
    </lineage>
</organism>
<keyword evidence="2" id="KW-1185">Reference proteome</keyword>
<dbReference type="Proteomes" id="UP000789706">
    <property type="component" value="Unassembled WGS sequence"/>
</dbReference>
<proteinExistence type="predicted"/>